<accession>A0A344U2N6</accession>
<dbReference type="KEGG" id="sgz:C0216_18415"/>
<organism evidence="2 3">
    <name type="scientific">Streptomyces globosus</name>
    <dbReference type="NCBI Taxonomy" id="68209"/>
    <lineage>
        <taxon>Bacteria</taxon>
        <taxon>Bacillati</taxon>
        <taxon>Actinomycetota</taxon>
        <taxon>Actinomycetes</taxon>
        <taxon>Kitasatosporales</taxon>
        <taxon>Streptomycetaceae</taxon>
        <taxon>Streptomyces</taxon>
    </lineage>
</organism>
<keyword evidence="3" id="KW-1185">Reference proteome</keyword>
<protein>
    <submittedName>
        <fullName evidence="2">Uncharacterized protein</fullName>
    </submittedName>
</protein>
<sequence length="149" mass="15610">MVGSGVSFEAADGDGPAAGGGRRADEVRTAHEGLLQIRRVVNGPEGEGVPAPWEVRAMPRAVALALEAAGLPPSAVDAEGRRVRTGYRVAEGPEGRAQVSWVGPPGSGAAGEERERLAECAAVLERLGWVCLLYRGPRSRRFVEVEAPC</sequence>
<feature type="region of interest" description="Disordered" evidence="1">
    <location>
        <begin position="1"/>
        <end position="25"/>
    </location>
</feature>
<evidence type="ECO:0000313" key="2">
    <source>
        <dbReference type="EMBL" id="AXE25157.1"/>
    </source>
</evidence>
<gene>
    <name evidence="2" type="ORF">C0216_18415</name>
</gene>
<reference evidence="2 3" key="1">
    <citation type="submission" date="2018-01" db="EMBL/GenBank/DDBJ databases">
        <title>Draft genome Sequence of streptomyces globosus LZH-48.</title>
        <authorList>
            <person name="Ran K."/>
            <person name="Li Z."/>
            <person name="Wei S."/>
            <person name="Dong R."/>
        </authorList>
    </citation>
    <scope>NUCLEOTIDE SEQUENCE [LARGE SCALE GENOMIC DNA]</scope>
    <source>
        <strain evidence="2 3">LZH-48</strain>
    </source>
</reference>
<evidence type="ECO:0000256" key="1">
    <source>
        <dbReference type="SAM" id="MobiDB-lite"/>
    </source>
</evidence>
<name>A0A344U2N6_9ACTN</name>
<proteinExistence type="predicted"/>
<dbReference type="Proteomes" id="UP000252004">
    <property type="component" value="Chromosome"/>
</dbReference>
<dbReference type="OrthoDB" id="3854431at2"/>
<dbReference type="AlphaFoldDB" id="A0A344U2N6"/>
<dbReference type="EMBL" id="CP030862">
    <property type="protein sequence ID" value="AXE25157.1"/>
    <property type="molecule type" value="Genomic_DNA"/>
</dbReference>
<evidence type="ECO:0000313" key="3">
    <source>
        <dbReference type="Proteomes" id="UP000252004"/>
    </source>
</evidence>